<keyword evidence="4" id="KW-0804">Transcription</keyword>
<evidence type="ECO:0000256" key="3">
    <source>
        <dbReference type="ARBA" id="ARBA00023125"/>
    </source>
</evidence>
<dbReference type="AlphaFoldDB" id="A0A0G0WDN0"/>
<name>A0A0G0WDN0_9BACT</name>
<dbReference type="Proteomes" id="UP000034753">
    <property type="component" value="Unassembled WGS sequence"/>
</dbReference>
<dbReference type="PATRIC" id="fig|1618429.3.peg.1234"/>
<dbReference type="Pfam" id="PF04542">
    <property type="entry name" value="Sigma70_r2"/>
    <property type="match status" value="1"/>
</dbReference>
<keyword evidence="2" id="KW-0731">Sigma factor</keyword>
<organism evidence="8 9">
    <name type="scientific">Candidatus Daviesbacteria bacterium GW2011_GWB1_41_5</name>
    <dbReference type="NCBI Taxonomy" id="1618429"/>
    <lineage>
        <taxon>Bacteria</taxon>
        <taxon>Candidatus Daviesiibacteriota</taxon>
    </lineage>
</organism>
<dbReference type="GO" id="GO:0016987">
    <property type="term" value="F:sigma factor activity"/>
    <property type="evidence" value="ECO:0007669"/>
    <property type="project" value="UniProtKB-KW"/>
</dbReference>
<evidence type="ECO:0000313" key="8">
    <source>
        <dbReference type="EMBL" id="KKS11070.1"/>
    </source>
</evidence>
<dbReference type="InterPro" id="IPR013325">
    <property type="entry name" value="RNA_pol_sigma_r2"/>
</dbReference>
<evidence type="ECO:0000259" key="6">
    <source>
        <dbReference type="Pfam" id="PF04542"/>
    </source>
</evidence>
<protein>
    <submittedName>
        <fullName evidence="8">RNA polymerase sigma factor</fullName>
    </submittedName>
</protein>
<dbReference type="NCBIfam" id="TIGR02937">
    <property type="entry name" value="sigma70-ECF"/>
    <property type="match status" value="1"/>
</dbReference>
<feature type="domain" description="RNA polymerase sigma-70 region 4" evidence="7">
    <location>
        <begin position="203"/>
        <end position="239"/>
    </location>
</feature>
<evidence type="ECO:0000256" key="4">
    <source>
        <dbReference type="ARBA" id="ARBA00023163"/>
    </source>
</evidence>
<dbReference type="CDD" id="cd06171">
    <property type="entry name" value="Sigma70_r4"/>
    <property type="match status" value="1"/>
</dbReference>
<sequence>MAMGLIEKNPGHLVQDSEAETVSKFLYVVECVSRNIIKRLPADSFLDFQDLYNAGVLGLIDGVRKFSPDKGCKIQTYISHRIRGAILDEIRSVDHLDRGTRRLNKTILKAENVLEQRLGRKPCDWEVAKDLGLSDELYRELKQRVSVVVKSLEADLTAPNEEGTFSVYEIVPTQAASAFEVACQQEAREKIFSCLGKIPGYYSQVLTEYYWEGRTLKEIADARSLSESRICQILQKARRLIKPYLHELAEVVPATAPKRSANPRQKGGEVIMKNPLDMKISAVTDYTTAMRISRALNISTLRDLTAITETELMEQASMRSSGVKNIKGRLAQLGLSLRNGAHHTVVVAEPTSLQVEVPLSSVVQENLTEEKIEPIPLPKQPEQTDVSGLIGELARKLMTPENGVRMESISFVASVSDIEGRRCHVSMELCFEPTNKTE</sequence>
<feature type="domain" description="RNA polymerase sigma-70 region 2" evidence="6">
    <location>
        <begin position="35"/>
        <end position="92"/>
    </location>
</feature>
<dbReference type="Gene3D" id="1.10.1740.10">
    <property type="match status" value="1"/>
</dbReference>
<accession>A0A0G0WDN0</accession>
<feature type="domain" description="RNA polymerase sigma-70 region 3" evidence="5">
    <location>
        <begin position="106"/>
        <end position="148"/>
    </location>
</feature>
<dbReference type="SUPFAM" id="SSF47789">
    <property type="entry name" value="C-terminal domain of RNA polymerase alpha subunit"/>
    <property type="match status" value="1"/>
</dbReference>
<evidence type="ECO:0000259" key="5">
    <source>
        <dbReference type="Pfam" id="PF04539"/>
    </source>
</evidence>
<gene>
    <name evidence="8" type="ORF">UU67_C0085G0005</name>
</gene>
<dbReference type="GO" id="GO:0003677">
    <property type="term" value="F:DNA binding"/>
    <property type="evidence" value="ECO:0007669"/>
    <property type="project" value="UniProtKB-KW"/>
</dbReference>
<keyword evidence="3" id="KW-0238">DNA-binding</keyword>
<dbReference type="Gene3D" id="1.20.140.160">
    <property type="match status" value="1"/>
</dbReference>
<evidence type="ECO:0000256" key="2">
    <source>
        <dbReference type="ARBA" id="ARBA00023082"/>
    </source>
</evidence>
<dbReference type="InterPro" id="IPR014284">
    <property type="entry name" value="RNA_pol_sigma-70_dom"/>
</dbReference>
<dbReference type="GO" id="GO:0006352">
    <property type="term" value="P:DNA-templated transcription initiation"/>
    <property type="evidence" value="ECO:0007669"/>
    <property type="project" value="InterPro"/>
</dbReference>
<evidence type="ECO:0000256" key="1">
    <source>
        <dbReference type="ARBA" id="ARBA00023015"/>
    </source>
</evidence>
<dbReference type="SUPFAM" id="SSF88946">
    <property type="entry name" value="Sigma2 domain of RNA polymerase sigma factors"/>
    <property type="match status" value="1"/>
</dbReference>
<dbReference type="InterPro" id="IPR007624">
    <property type="entry name" value="RNA_pol_sigma70_r3"/>
</dbReference>
<evidence type="ECO:0000259" key="7">
    <source>
        <dbReference type="Pfam" id="PF04545"/>
    </source>
</evidence>
<dbReference type="InterPro" id="IPR007627">
    <property type="entry name" value="RNA_pol_sigma70_r2"/>
</dbReference>
<proteinExistence type="predicted"/>
<dbReference type="SUPFAM" id="SSF88659">
    <property type="entry name" value="Sigma3 and sigma4 domains of RNA polymerase sigma factors"/>
    <property type="match status" value="2"/>
</dbReference>
<dbReference type="InterPro" id="IPR007630">
    <property type="entry name" value="RNA_pol_sigma70_r4"/>
</dbReference>
<comment type="caution">
    <text evidence="8">The sequence shown here is derived from an EMBL/GenBank/DDBJ whole genome shotgun (WGS) entry which is preliminary data.</text>
</comment>
<dbReference type="InterPro" id="IPR013324">
    <property type="entry name" value="RNA_pol_sigma_r3/r4-like"/>
</dbReference>
<reference evidence="8 9" key="1">
    <citation type="journal article" date="2015" name="Nature">
        <title>rRNA introns, odd ribosomes, and small enigmatic genomes across a large radiation of phyla.</title>
        <authorList>
            <person name="Brown C.T."/>
            <person name="Hug L.A."/>
            <person name="Thomas B.C."/>
            <person name="Sharon I."/>
            <person name="Castelle C.J."/>
            <person name="Singh A."/>
            <person name="Wilkins M.J."/>
            <person name="Williams K.H."/>
            <person name="Banfield J.F."/>
        </authorList>
    </citation>
    <scope>NUCLEOTIDE SEQUENCE [LARGE SCALE GENOMIC DNA]</scope>
</reference>
<keyword evidence="1" id="KW-0805">Transcription regulation</keyword>
<dbReference type="Pfam" id="PF04539">
    <property type="entry name" value="Sigma70_r3"/>
    <property type="match status" value="1"/>
</dbReference>
<dbReference type="EMBL" id="LCBN01000085">
    <property type="protein sequence ID" value="KKS11070.1"/>
    <property type="molecule type" value="Genomic_DNA"/>
</dbReference>
<dbReference type="PANTHER" id="PTHR30385">
    <property type="entry name" value="SIGMA FACTOR F FLAGELLAR"/>
    <property type="match status" value="1"/>
</dbReference>
<dbReference type="Pfam" id="PF04545">
    <property type="entry name" value="Sigma70_r4"/>
    <property type="match status" value="1"/>
</dbReference>
<evidence type="ECO:0000313" key="9">
    <source>
        <dbReference type="Proteomes" id="UP000034753"/>
    </source>
</evidence>